<protein>
    <submittedName>
        <fullName evidence="1">Uncharacterized protein</fullName>
    </submittedName>
</protein>
<sequence>MRQVEAIGEFGKPSQRWFAELDGQFIGDIMKGVGYLSRVMCPIW</sequence>
<gene>
    <name evidence="1" type="ORF">SAMN02745225_01922</name>
</gene>
<proteinExistence type="predicted"/>
<evidence type="ECO:0000313" key="1">
    <source>
        <dbReference type="EMBL" id="SHE89250.1"/>
    </source>
</evidence>
<dbReference type="EMBL" id="FQUL01000034">
    <property type="protein sequence ID" value="SHE89250.1"/>
    <property type="molecule type" value="Genomic_DNA"/>
</dbReference>
<keyword evidence="2" id="KW-1185">Reference proteome</keyword>
<organism evidence="1 2">
    <name type="scientific">Ferrithrix thermotolerans DSM 19514</name>
    <dbReference type="NCBI Taxonomy" id="1121881"/>
    <lineage>
        <taxon>Bacteria</taxon>
        <taxon>Bacillati</taxon>
        <taxon>Actinomycetota</taxon>
        <taxon>Acidimicrobiia</taxon>
        <taxon>Acidimicrobiales</taxon>
        <taxon>Acidimicrobiaceae</taxon>
        <taxon>Ferrithrix</taxon>
    </lineage>
</organism>
<evidence type="ECO:0000313" key="2">
    <source>
        <dbReference type="Proteomes" id="UP000184295"/>
    </source>
</evidence>
<accession>A0A1M4X6X1</accession>
<dbReference type="Proteomes" id="UP000184295">
    <property type="component" value="Unassembled WGS sequence"/>
</dbReference>
<reference evidence="2" key="1">
    <citation type="submission" date="2016-11" db="EMBL/GenBank/DDBJ databases">
        <authorList>
            <person name="Varghese N."/>
            <person name="Submissions S."/>
        </authorList>
    </citation>
    <scope>NUCLEOTIDE SEQUENCE [LARGE SCALE GENOMIC DNA]</scope>
    <source>
        <strain evidence="2">DSM 19514</strain>
    </source>
</reference>
<name>A0A1M4X6X1_9ACTN</name>
<dbReference type="AlphaFoldDB" id="A0A1M4X6X1"/>